<dbReference type="Gene3D" id="3.50.50.60">
    <property type="entry name" value="FAD/NAD(P)-binding domain"/>
    <property type="match status" value="2"/>
</dbReference>
<dbReference type="OrthoDB" id="9762921at2"/>
<dbReference type="Proteomes" id="UP000245124">
    <property type="component" value="Unassembled WGS sequence"/>
</dbReference>
<reference evidence="3 4" key="1">
    <citation type="submission" date="2017-06" db="EMBL/GenBank/DDBJ databases">
        <title>Genome sequencing of cyanobaciteial culture collection at National Institute for Environmental Studies (NIES).</title>
        <authorList>
            <person name="Hirose Y."/>
            <person name="Shimura Y."/>
            <person name="Fujisawa T."/>
            <person name="Nakamura Y."/>
            <person name="Kawachi M."/>
        </authorList>
    </citation>
    <scope>NUCLEOTIDE SEQUENCE [LARGE SCALE GENOMIC DNA]</scope>
    <source>
        <strain evidence="3 4">NIES-4072</strain>
    </source>
</reference>
<sequence length="539" mass="58926">MLRLTEVKLPLDHPEDAIKTAILKKLQITDEDLISYSIFKRSYDARKKGEITLVYILDVETTQETHLLKRLKKDPHVMVTPDMSYRPVAKPPSNLAIRPIVIGTGPCGLFAGLMLAQMGFCPIILERGKQVRDRTADTFGFWKKKSDFNPESNAQFGEGGAGTFSDGKLYSQVKDPQHYGRKVLTELVNAGASPEILYINKPHIGTFKLVGIVQSMRAKIESLGGEIRFQSRVEDINIENGQVRGVTLASGEYIASDYVVLAVGHSARDTFQMLFDRGVYIEPKPFSIGFRVEHPQTLIDQCRFGPQAGHKLLGAADYKLVHHCQNGRSVYSFCMCPGGLVVAAASEPGRVVTNGMSQYSRNERNANSAIVVGITPEDYPGNALAGIDFQRRLEERAFELGGGTYEAPGQLVGDFLNHRPSTAFGTVKPSYTPGVHLGDLSESLPDYAIAAIREALPAFDKQIKGFAMDDAVLTGVETRTSSPIRIKRKEDYQSLNTLGLYPAGEGAGYAGGILSAGIDGIKVAEAVALSILRNCERKI</sequence>
<proteinExistence type="predicted"/>
<evidence type="ECO:0000313" key="3">
    <source>
        <dbReference type="EMBL" id="GBG18484.1"/>
    </source>
</evidence>
<comment type="caution">
    <text evidence="3">The sequence shown here is derived from an EMBL/GenBank/DDBJ whole genome shotgun (WGS) entry which is preliminary data.</text>
</comment>
<accession>A0A2R5FS53</accession>
<dbReference type="AlphaFoldDB" id="A0A2R5FS53"/>
<dbReference type="PANTHER" id="PTHR42842">
    <property type="entry name" value="FAD/NAD(P)-BINDING OXIDOREDUCTASE"/>
    <property type="match status" value="1"/>
</dbReference>
<organism evidence="3 4">
    <name type="scientific">Nostoc commune NIES-4072</name>
    <dbReference type="NCBI Taxonomy" id="2005467"/>
    <lineage>
        <taxon>Bacteria</taxon>
        <taxon>Bacillati</taxon>
        <taxon>Cyanobacteriota</taxon>
        <taxon>Cyanophyceae</taxon>
        <taxon>Nostocales</taxon>
        <taxon>Nostocaceae</taxon>
        <taxon>Nostoc</taxon>
    </lineage>
</organism>
<keyword evidence="4" id="KW-1185">Reference proteome</keyword>
<dbReference type="InterPro" id="IPR049516">
    <property type="entry name" value="FAD-depend_C"/>
</dbReference>
<evidence type="ECO:0000259" key="2">
    <source>
        <dbReference type="Pfam" id="PF21688"/>
    </source>
</evidence>
<dbReference type="PIRSF" id="PIRSF038984">
    <property type="entry name" value="FAD_binding_protein"/>
    <property type="match status" value="1"/>
</dbReference>
<protein>
    <submittedName>
        <fullName evidence="3">FAD dependent oxidoreductase</fullName>
    </submittedName>
</protein>
<dbReference type="Pfam" id="PF01266">
    <property type="entry name" value="DAO"/>
    <property type="match status" value="1"/>
</dbReference>
<dbReference type="InterPro" id="IPR028348">
    <property type="entry name" value="FAD-binding_protein"/>
</dbReference>
<dbReference type="InterPro" id="IPR006076">
    <property type="entry name" value="FAD-dep_OxRdtase"/>
</dbReference>
<feature type="domain" description="FAD-dependent protein C-terminal" evidence="2">
    <location>
        <begin position="285"/>
        <end position="480"/>
    </location>
</feature>
<dbReference type="Gene3D" id="3.30.70.2700">
    <property type="match status" value="1"/>
</dbReference>
<feature type="domain" description="FAD dependent oxidoreductase" evidence="1">
    <location>
        <begin position="212"/>
        <end position="279"/>
    </location>
</feature>
<dbReference type="SUPFAM" id="SSF51905">
    <property type="entry name" value="FAD/NAD(P)-binding domain"/>
    <property type="match status" value="1"/>
</dbReference>
<name>A0A2R5FS53_NOSCO</name>
<dbReference type="Pfam" id="PF21688">
    <property type="entry name" value="FAD-depend_C"/>
    <property type="match status" value="1"/>
</dbReference>
<gene>
    <name evidence="3" type="ORF">NIES4072_21490</name>
</gene>
<evidence type="ECO:0000259" key="1">
    <source>
        <dbReference type="Pfam" id="PF01266"/>
    </source>
</evidence>
<dbReference type="PANTHER" id="PTHR42842:SF3">
    <property type="entry name" value="FAD_NAD(P)-BINDING OXIDOREDUCTASE FAMILY PROTEIN"/>
    <property type="match status" value="1"/>
</dbReference>
<dbReference type="EMBL" id="BDUD01000001">
    <property type="protein sequence ID" value="GBG18484.1"/>
    <property type="molecule type" value="Genomic_DNA"/>
</dbReference>
<dbReference type="InterPro" id="IPR036188">
    <property type="entry name" value="FAD/NAD-bd_sf"/>
</dbReference>
<dbReference type="RefSeq" id="WP_109008486.1">
    <property type="nucleotide sequence ID" value="NZ_BDUD01000001.1"/>
</dbReference>
<evidence type="ECO:0000313" key="4">
    <source>
        <dbReference type="Proteomes" id="UP000245124"/>
    </source>
</evidence>